<evidence type="ECO:0008006" key="3">
    <source>
        <dbReference type="Google" id="ProtNLM"/>
    </source>
</evidence>
<evidence type="ECO:0000313" key="2">
    <source>
        <dbReference type="Proteomes" id="UP000826271"/>
    </source>
</evidence>
<comment type="caution">
    <text evidence="1">The sequence shown here is derived from an EMBL/GenBank/DDBJ whole genome shotgun (WGS) entry which is preliminary data.</text>
</comment>
<dbReference type="Proteomes" id="UP000826271">
    <property type="component" value="Unassembled WGS sequence"/>
</dbReference>
<organism evidence="1 2">
    <name type="scientific">Buddleja alternifolia</name>
    <dbReference type="NCBI Taxonomy" id="168488"/>
    <lineage>
        <taxon>Eukaryota</taxon>
        <taxon>Viridiplantae</taxon>
        <taxon>Streptophyta</taxon>
        <taxon>Embryophyta</taxon>
        <taxon>Tracheophyta</taxon>
        <taxon>Spermatophyta</taxon>
        <taxon>Magnoliopsida</taxon>
        <taxon>eudicotyledons</taxon>
        <taxon>Gunneridae</taxon>
        <taxon>Pentapetalae</taxon>
        <taxon>asterids</taxon>
        <taxon>lamiids</taxon>
        <taxon>Lamiales</taxon>
        <taxon>Scrophulariaceae</taxon>
        <taxon>Buddlejeae</taxon>
        <taxon>Buddleja</taxon>
    </lineage>
</organism>
<protein>
    <recommendedName>
        <fullName evidence="3">Reverse transcriptase</fullName>
    </recommendedName>
</protein>
<accession>A0AAV6WPG7</accession>
<gene>
    <name evidence="1" type="ORF">BUALT_Bualt14G0066100</name>
</gene>
<proteinExistence type="predicted"/>
<name>A0AAV6WPG7_9LAMI</name>
<keyword evidence="2" id="KW-1185">Reference proteome</keyword>
<dbReference type="EMBL" id="WHWC01000014">
    <property type="protein sequence ID" value="KAG8369946.1"/>
    <property type="molecule type" value="Genomic_DNA"/>
</dbReference>
<evidence type="ECO:0000313" key="1">
    <source>
        <dbReference type="EMBL" id="KAG8369946.1"/>
    </source>
</evidence>
<dbReference type="AlphaFoldDB" id="A0AAV6WPG7"/>
<reference evidence="1" key="1">
    <citation type="submission" date="2019-10" db="EMBL/GenBank/DDBJ databases">
        <authorList>
            <person name="Zhang R."/>
            <person name="Pan Y."/>
            <person name="Wang J."/>
            <person name="Ma R."/>
            <person name="Yu S."/>
        </authorList>
    </citation>
    <scope>NUCLEOTIDE SEQUENCE</scope>
    <source>
        <strain evidence="1">LA-IB0</strain>
        <tissue evidence="1">Leaf</tissue>
    </source>
</reference>
<sequence>MITDFQKKVVEDNLNTSTKSDLLPDTTEEENRVDLELSNKYAYDELLQDLEMFCRKLFAKAVKLERISLAQRARINWLRDGDQCTAFFFKKLTVRRVMSKIYRIEDSNATELTEPQLIRDEIIGYYSNLMGKSSRSPGEVLPDFERFISRKLTDEDAMEMVRPVNVEKIKSVLFNFPDDKAPGPDGFTVGFF</sequence>